<evidence type="ECO:0000259" key="4">
    <source>
        <dbReference type="PROSITE" id="PS50936"/>
    </source>
</evidence>
<evidence type="ECO:0000259" key="5">
    <source>
        <dbReference type="PROSITE" id="PS51721"/>
    </source>
</evidence>
<keyword evidence="3" id="KW-0479">Metal-binding</keyword>
<keyword evidence="3" id="KW-0963">Cytoplasm</keyword>
<dbReference type="AlphaFoldDB" id="A0A1R3VMV2"/>
<keyword evidence="7" id="KW-1185">Reference proteome</keyword>
<keyword evidence="3" id="KW-0690">Ribosome biogenesis</keyword>
<comment type="subcellular location">
    <subcellularLocation>
        <location evidence="3">Cytoplasm</location>
    </subcellularLocation>
</comment>
<dbReference type="GO" id="GO:0019843">
    <property type="term" value="F:rRNA binding"/>
    <property type="evidence" value="ECO:0007669"/>
    <property type="project" value="UniProtKB-KW"/>
</dbReference>
<gene>
    <name evidence="3" type="primary">rsgA</name>
    <name evidence="6" type="ORF">SAMN05216526_0364</name>
</gene>
<evidence type="ECO:0000256" key="3">
    <source>
        <dbReference type="HAMAP-Rule" id="MF_01820"/>
    </source>
</evidence>
<dbReference type="GO" id="GO:0005525">
    <property type="term" value="F:GTP binding"/>
    <property type="evidence" value="ECO:0007669"/>
    <property type="project" value="UniProtKB-UniRule"/>
</dbReference>
<feature type="binding site" evidence="3">
    <location>
        <begin position="173"/>
        <end position="181"/>
    </location>
    <ligand>
        <name>GTP</name>
        <dbReference type="ChEBI" id="CHEBI:37565"/>
    </ligand>
</feature>
<dbReference type="PANTHER" id="PTHR32120:SF11">
    <property type="entry name" value="SMALL RIBOSOMAL SUBUNIT BIOGENESIS GTPASE RSGA 1, MITOCHONDRIAL-RELATED"/>
    <property type="match status" value="1"/>
</dbReference>
<feature type="binding site" evidence="3">
    <location>
        <position position="261"/>
    </location>
    <ligand>
        <name>Zn(2+)</name>
        <dbReference type="ChEBI" id="CHEBI:29105"/>
    </ligand>
</feature>
<dbReference type="PROSITE" id="PS50936">
    <property type="entry name" value="ENGC_GTPASE"/>
    <property type="match status" value="1"/>
</dbReference>
<comment type="similarity">
    <text evidence="3">Belongs to the TRAFAC class YlqF/YawG GTPase family. RsgA subfamily.</text>
</comment>
<dbReference type="GO" id="GO:0042274">
    <property type="term" value="P:ribosomal small subunit biogenesis"/>
    <property type="evidence" value="ECO:0007669"/>
    <property type="project" value="UniProtKB-UniRule"/>
</dbReference>
<dbReference type="InterPro" id="IPR010914">
    <property type="entry name" value="RsgA_GTPase_dom"/>
</dbReference>
<feature type="binding site" evidence="3">
    <location>
        <begin position="122"/>
        <end position="125"/>
    </location>
    <ligand>
        <name>GTP</name>
        <dbReference type="ChEBI" id="CHEBI:37565"/>
    </ligand>
</feature>
<dbReference type="GO" id="GO:0046872">
    <property type="term" value="F:metal ion binding"/>
    <property type="evidence" value="ECO:0007669"/>
    <property type="project" value="UniProtKB-KW"/>
</dbReference>
<feature type="binding site" evidence="3">
    <location>
        <position position="269"/>
    </location>
    <ligand>
        <name>Zn(2+)</name>
        <dbReference type="ChEBI" id="CHEBI:29105"/>
    </ligand>
</feature>
<dbReference type="RefSeq" id="WP_076754414.1">
    <property type="nucleotide sequence ID" value="NZ_CP023018.1"/>
</dbReference>
<feature type="binding site" evidence="3">
    <location>
        <position position="256"/>
    </location>
    <ligand>
        <name>Zn(2+)</name>
        <dbReference type="ChEBI" id="CHEBI:29105"/>
    </ligand>
</feature>
<dbReference type="GO" id="GO:0005737">
    <property type="term" value="C:cytoplasm"/>
    <property type="evidence" value="ECO:0007669"/>
    <property type="project" value="UniProtKB-SubCell"/>
</dbReference>
<comment type="subunit">
    <text evidence="3">Monomer. Associates with 30S ribosomal subunit, binds 16S rRNA.</text>
</comment>
<dbReference type="HAMAP" id="MF_01820">
    <property type="entry name" value="GTPase_RsgA"/>
    <property type="match status" value="1"/>
</dbReference>
<dbReference type="Gene3D" id="1.10.40.50">
    <property type="entry name" value="Probable gtpase engc, domain 3"/>
    <property type="match status" value="1"/>
</dbReference>
<sequence length="295" mass="31535">MFNHSRQGRIVRRFGARLLVEDEAGAVVACVTRRRLDDAVCNDAVLWEPQGDASADGVVTEVLPRTNLLERVDSRGQPKRVAANIDQLVIVCGVEPELNAGLIDQYLVAAENLPARAIIVYNKIDLLPDLQLPAALGDYPPLGYPLLLVSTKTGFGMDLLLLELSKGTSVLVGQSGVGKSSLVKTLLPDLDIRIGALSTMGGEGGRHTTSHTTRYALPGGGHLIDSPGVRDFAPGALSVAQLTRGFVEIGQISSECRFHNCTHRIEPGCAVMQAAVADGISQRRYESYLSLLTSA</sequence>
<reference evidence="6 7" key="1">
    <citation type="submission" date="2017-01" db="EMBL/GenBank/DDBJ databases">
        <authorList>
            <person name="Mah S.A."/>
            <person name="Swanson W.J."/>
            <person name="Moy G.W."/>
            <person name="Vacquier V.D."/>
        </authorList>
    </citation>
    <scope>NUCLEOTIDE SEQUENCE [LARGE SCALE GENOMIC DNA]</scope>
    <source>
        <strain evidence="6 7">M9</strain>
    </source>
</reference>
<dbReference type="InterPro" id="IPR027417">
    <property type="entry name" value="P-loop_NTPase"/>
</dbReference>
<dbReference type="Pfam" id="PF03193">
    <property type="entry name" value="RsgA_GTPase"/>
    <property type="match status" value="1"/>
</dbReference>
<dbReference type="Gene3D" id="3.40.50.300">
    <property type="entry name" value="P-loop containing nucleotide triphosphate hydrolases"/>
    <property type="match status" value="1"/>
</dbReference>
<dbReference type="STRING" id="233100.SAMN05216526_0364"/>
<dbReference type="InterPro" id="IPR004881">
    <property type="entry name" value="Ribosome_biogen_GTPase_RsgA"/>
</dbReference>
<accession>A0A1R3VMV2</accession>
<dbReference type="CDD" id="cd01854">
    <property type="entry name" value="YjeQ_EngC"/>
    <property type="match status" value="1"/>
</dbReference>
<proteinExistence type="inferred from homology"/>
<keyword evidence="3" id="KW-0699">rRNA-binding</keyword>
<comment type="function">
    <text evidence="3">One of several proteins that assist in the late maturation steps of the functional core of the 30S ribosomal subunit. Helps release RbfA from mature subunits. May play a role in the assembly of ribosomal proteins into the subunit. Circularly permuted GTPase that catalyzes slow GTP hydrolysis, GTPase activity is stimulated by the 30S ribosomal subunit.</text>
</comment>
<dbReference type="Gene3D" id="2.40.50.140">
    <property type="entry name" value="Nucleic acid-binding proteins"/>
    <property type="match status" value="1"/>
</dbReference>
<evidence type="ECO:0000313" key="6">
    <source>
        <dbReference type="EMBL" id="SIT65908.1"/>
    </source>
</evidence>
<dbReference type="GO" id="GO:0003924">
    <property type="term" value="F:GTPase activity"/>
    <property type="evidence" value="ECO:0007669"/>
    <property type="project" value="UniProtKB-UniRule"/>
</dbReference>
<dbReference type="EMBL" id="FTPK01000001">
    <property type="protein sequence ID" value="SIT65908.1"/>
    <property type="molecule type" value="Genomic_DNA"/>
</dbReference>
<keyword evidence="1 3" id="KW-0547">Nucleotide-binding</keyword>
<dbReference type="InterPro" id="IPR030378">
    <property type="entry name" value="G_CP_dom"/>
</dbReference>
<dbReference type="Proteomes" id="UP000223759">
    <property type="component" value="Unassembled WGS sequence"/>
</dbReference>
<feature type="domain" description="EngC GTPase" evidence="4">
    <location>
        <begin position="83"/>
        <end position="230"/>
    </location>
</feature>
<keyword evidence="3" id="KW-0378">Hydrolase</keyword>
<organism evidence="6 7">
    <name type="scientific">Ectothiorhodosinus mongolicus</name>
    <dbReference type="NCBI Taxonomy" id="233100"/>
    <lineage>
        <taxon>Bacteria</taxon>
        <taxon>Pseudomonadati</taxon>
        <taxon>Pseudomonadota</taxon>
        <taxon>Gammaproteobacteria</taxon>
        <taxon>Chromatiales</taxon>
        <taxon>Ectothiorhodospiraceae</taxon>
        <taxon>Ectothiorhodosinus</taxon>
    </lineage>
</organism>
<evidence type="ECO:0000256" key="2">
    <source>
        <dbReference type="ARBA" id="ARBA00023134"/>
    </source>
</evidence>
<protein>
    <recommendedName>
        <fullName evidence="3">Small ribosomal subunit biogenesis GTPase RsgA</fullName>
        <ecNumber evidence="3">3.6.1.-</ecNumber>
    </recommendedName>
</protein>
<evidence type="ECO:0000313" key="7">
    <source>
        <dbReference type="Proteomes" id="UP000223759"/>
    </source>
</evidence>
<dbReference type="InterPro" id="IPR012340">
    <property type="entry name" value="NA-bd_OB-fold"/>
</dbReference>
<feature type="binding site" evidence="3">
    <location>
        <position position="263"/>
    </location>
    <ligand>
        <name>Zn(2+)</name>
        <dbReference type="ChEBI" id="CHEBI:29105"/>
    </ligand>
</feature>
<keyword evidence="2 3" id="KW-0342">GTP-binding</keyword>
<dbReference type="NCBIfam" id="TIGR00157">
    <property type="entry name" value="ribosome small subunit-dependent GTPase A"/>
    <property type="match status" value="1"/>
</dbReference>
<dbReference type="EC" id="3.6.1.-" evidence="3"/>
<keyword evidence="3" id="KW-0694">RNA-binding</keyword>
<name>A0A1R3VMV2_9GAMM</name>
<keyword evidence="3" id="KW-0862">Zinc</keyword>
<dbReference type="PANTHER" id="PTHR32120">
    <property type="entry name" value="SMALL RIBOSOMAL SUBUNIT BIOGENESIS GTPASE RSGA"/>
    <property type="match status" value="1"/>
</dbReference>
<feature type="domain" description="CP-type G" evidence="5">
    <location>
        <begin position="66"/>
        <end position="232"/>
    </location>
</feature>
<comment type="cofactor">
    <cofactor evidence="3">
        <name>Zn(2+)</name>
        <dbReference type="ChEBI" id="CHEBI:29105"/>
    </cofactor>
    <text evidence="3">Binds 1 zinc ion per subunit.</text>
</comment>
<dbReference type="SUPFAM" id="SSF52540">
    <property type="entry name" value="P-loop containing nucleoside triphosphate hydrolases"/>
    <property type="match status" value="1"/>
</dbReference>
<evidence type="ECO:0000256" key="1">
    <source>
        <dbReference type="ARBA" id="ARBA00022741"/>
    </source>
</evidence>
<dbReference type="PROSITE" id="PS51721">
    <property type="entry name" value="G_CP"/>
    <property type="match status" value="1"/>
</dbReference>